<dbReference type="CDD" id="cd07302">
    <property type="entry name" value="CHD"/>
    <property type="match status" value="1"/>
</dbReference>
<evidence type="ECO:0000256" key="11">
    <source>
        <dbReference type="SAM" id="Phobius"/>
    </source>
</evidence>
<reference evidence="15 16" key="1">
    <citation type="journal article" date="2015" name="Genome Biol. Evol.">
        <title>Comparative Genomics of a Bacterivorous Green Alga Reveals Evolutionary Causalities and Consequences of Phago-Mixotrophic Mode of Nutrition.</title>
        <authorList>
            <person name="Burns J.A."/>
            <person name="Paasch A."/>
            <person name="Narechania A."/>
            <person name="Kim E."/>
        </authorList>
    </citation>
    <scope>NUCLEOTIDE SEQUENCE [LARGE SCALE GENOMIC DNA]</scope>
    <source>
        <strain evidence="15 16">PLY_AMNH</strain>
    </source>
</reference>
<keyword evidence="4 12" id="KW-0732">Signal</keyword>
<dbReference type="GO" id="GO:0007168">
    <property type="term" value="P:receptor guanylyl cyclase signaling pathway"/>
    <property type="evidence" value="ECO:0007669"/>
    <property type="project" value="TreeGrafter"/>
</dbReference>
<dbReference type="Gene3D" id="3.40.50.2300">
    <property type="match status" value="2"/>
</dbReference>
<keyword evidence="6 11" id="KW-1133">Transmembrane helix</keyword>
<evidence type="ECO:0000313" key="15">
    <source>
        <dbReference type="EMBL" id="KAK3272529.1"/>
    </source>
</evidence>
<feature type="transmembrane region" description="Helical" evidence="11">
    <location>
        <begin position="875"/>
        <end position="901"/>
    </location>
</feature>
<dbReference type="PROSITE" id="PS50125">
    <property type="entry name" value="GUANYLATE_CYCLASE_2"/>
    <property type="match status" value="1"/>
</dbReference>
<dbReference type="InterPro" id="IPR029787">
    <property type="entry name" value="Nucleotide_cyclase"/>
</dbReference>
<evidence type="ECO:0000256" key="3">
    <source>
        <dbReference type="ARBA" id="ARBA00022692"/>
    </source>
</evidence>
<keyword evidence="8" id="KW-0456">Lyase</keyword>
<keyword evidence="7 11" id="KW-0472">Membrane</keyword>
<protein>
    <recommendedName>
        <fullName evidence="2">guanylate cyclase</fullName>
        <ecNumber evidence="2">4.6.1.2</ecNumber>
    </recommendedName>
</protein>
<evidence type="ECO:0000259" key="14">
    <source>
        <dbReference type="PROSITE" id="PS50125"/>
    </source>
</evidence>
<feature type="domain" description="Protein kinase" evidence="13">
    <location>
        <begin position="923"/>
        <end position="1287"/>
    </location>
</feature>
<feature type="region of interest" description="Disordered" evidence="10">
    <location>
        <begin position="978"/>
        <end position="1004"/>
    </location>
</feature>
<name>A0AAE0G6N4_9CHLO</name>
<dbReference type="SMART" id="SM01411">
    <property type="entry name" value="Ephrin_rec_like"/>
    <property type="match status" value="2"/>
</dbReference>
<dbReference type="GO" id="GO:0001653">
    <property type="term" value="F:peptide receptor activity"/>
    <property type="evidence" value="ECO:0007669"/>
    <property type="project" value="TreeGrafter"/>
</dbReference>
<dbReference type="InterPro" id="IPR009030">
    <property type="entry name" value="Growth_fac_rcpt_cys_sf"/>
</dbReference>
<dbReference type="PROSITE" id="PS00108">
    <property type="entry name" value="PROTEIN_KINASE_ST"/>
    <property type="match status" value="1"/>
</dbReference>
<keyword evidence="5" id="KW-0547">Nucleotide-binding</keyword>
<feature type="compositionally biased region" description="Polar residues" evidence="10">
    <location>
        <begin position="988"/>
        <end position="1003"/>
    </location>
</feature>
<dbReference type="Gene3D" id="2.10.50.10">
    <property type="entry name" value="Tumor Necrosis Factor Receptor, subunit A, domain 2"/>
    <property type="match status" value="2"/>
</dbReference>
<evidence type="ECO:0000256" key="12">
    <source>
        <dbReference type="SAM" id="SignalP"/>
    </source>
</evidence>
<dbReference type="GO" id="GO:0005886">
    <property type="term" value="C:plasma membrane"/>
    <property type="evidence" value="ECO:0007669"/>
    <property type="project" value="InterPro"/>
</dbReference>
<dbReference type="SUPFAM" id="SSF55073">
    <property type="entry name" value="Nucleotide cyclase"/>
    <property type="match status" value="1"/>
</dbReference>
<dbReference type="PANTHER" id="PTHR11920">
    <property type="entry name" value="GUANYLYL CYCLASE"/>
    <property type="match status" value="1"/>
</dbReference>
<dbReference type="InterPro" id="IPR000719">
    <property type="entry name" value="Prot_kinase_dom"/>
</dbReference>
<evidence type="ECO:0000256" key="6">
    <source>
        <dbReference type="ARBA" id="ARBA00022989"/>
    </source>
</evidence>
<organism evidence="15 16">
    <name type="scientific">Cymbomonas tetramitiformis</name>
    <dbReference type="NCBI Taxonomy" id="36881"/>
    <lineage>
        <taxon>Eukaryota</taxon>
        <taxon>Viridiplantae</taxon>
        <taxon>Chlorophyta</taxon>
        <taxon>Pyramimonadophyceae</taxon>
        <taxon>Pyramimonadales</taxon>
        <taxon>Pyramimonadaceae</taxon>
        <taxon>Cymbomonas</taxon>
    </lineage>
</organism>
<evidence type="ECO:0000259" key="13">
    <source>
        <dbReference type="PROSITE" id="PS50011"/>
    </source>
</evidence>
<dbReference type="InterPro" id="IPR013783">
    <property type="entry name" value="Ig-like_fold"/>
</dbReference>
<dbReference type="FunFam" id="3.30.70.1230:FF:000030">
    <property type="entry name" value="Si:ch211-215j19.12"/>
    <property type="match status" value="1"/>
</dbReference>
<dbReference type="SUPFAM" id="SSF57184">
    <property type="entry name" value="Growth factor receptor domain"/>
    <property type="match status" value="1"/>
</dbReference>
<dbReference type="GO" id="GO:0005524">
    <property type="term" value="F:ATP binding"/>
    <property type="evidence" value="ECO:0007669"/>
    <property type="project" value="InterPro"/>
</dbReference>
<dbReference type="PRINTS" id="PR00109">
    <property type="entry name" value="TYRKINASE"/>
</dbReference>
<dbReference type="PANTHER" id="PTHR11920:SF335">
    <property type="entry name" value="GUANYLATE CYCLASE"/>
    <property type="match status" value="1"/>
</dbReference>
<dbReference type="GO" id="GO:0004383">
    <property type="term" value="F:guanylate cyclase activity"/>
    <property type="evidence" value="ECO:0007669"/>
    <property type="project" value="UniProtKB-EC"/>
</dbReference>
<dbReference type="EC" id="4.6.1.2" evidence="2"/>
<keyword evidence="3 11" id="KW-0812">Transmembrane</keyword>
<dbReference type="PROSITE" id="PS50011">
    <property type="entry name" value="PROTEIN_KINASE_DOM"/>
    <property type="match status" value="1"/>
</dbReference>
<dbReference type="GO" id="GO:0035556">
    <property type="term" value="P:intracellular signal transduction"/>
    <property type="evidence" value="ECO:0007669"/>
    <property type="project" value="InterPro"/>
</dbReference>
<dbReference type="Gene3D" id="3.30.70.1230">
    <property type="entry name" value="Nucleotide cyclase"/>
    <property type="match status" value="1"/>
</dbReference>
<dbReference type="InterPro" id="IPR001245">
    <property type="entry name" value="Ser-Thr/Tyr_kinase_cat_dom"/>
</dbReference>
<dbReference type="InterPro" id="IPR011641">
    <property type="entry name" value="Tyr-kin_ephrin_A/B_rcpt-like"/>
</dbReference>
<keyword evidence="16" id="KW-1185">Reference proteome</keyword>
<dbReference type="InterPro" id="IPR008271">
    <property type="entry name" value="Ser/Thr_kinase_AS"/>
</dbReference>
<comment type="subcellular location">
    <subcellularLocation>
        <location evidence="1">Membrane</location>
        <topology evidence="1">Single-pass membrane protein</topology>
    </subcellularLocation>
</comment>
<dbReference type="CDD" id="cd00102">
    <property type="entry name" value="IPT"/>
    <property type="match status" value="2"/>
</dbReference>
<feature type="signal peptide" evidence="12">
    <location>
        <begin position="1"/>
        <end position="27"/>
    </location>
</feature>
<dbReference type="Pfam" id="PF02608">
    <property type="entry name" value="Bmp"/>
    <property type="match status" value="1"/>
</dbReference>
<evidence type="ECO:0000256" key="9">
    <source>
        <dbReference type="ARBA" id="ARBA00023293"/>
    </source>
</evidence>
<evidence type="ECO:0000313" key="16">
    <source>
        <dbReference type="Proteomes" id="UP001190700"/>
    </source>
</evidence>
<evidence type="ECO:0000256" key="1">
    <source>
        <dbReference type="ARBA" id="ARBA00004167"/>
    </source>
</evidence>
<dbReference type="CDD" id="cd00185">
    <property type="entry name" value="TNFRSF"/>
    <property type="match status" value="1"/>
</dbReference>
<proteinExistence type="predicted"/>
<feature type="compositionally biased region" description="Basic and acidic residues" evidence="10">
    <location>
        <begin position="1527"/>
        <end position="1545"/>
    </location>
</feature>
<dbReference type="SUPFAM" id="SSF56112">
    <property type="entry name" value="Protein kinase-like (PK-like)"/>
    <property type="match status" value="1"/>
</dbReference>
<accession>A0AAE0G6N4</accession>
<dbReference type="Pfam" id="PF07699">
    <property type="entry name" value="Ephrin_rec_like"/>
    <property type="match status" value="1"/>
</dbReference>
<evidence type="ECO:0000256" key="10">
    <source>
        <dbReference type="SAM" id="MobiDB-lite"/>
    </source>
</evidence>
<dbReference type="InterPro" id="IPR001054">
    <property type="entry name" value="A/G_cyclase"/>
</dbReference>
<dbReference type="SMART" id="SM00044">
    <property type="entry name" value="CYCc"/>
    <property type="match status" value="1"/>
</dbReference>
<gene>
    <name evidence="15" type="ORF">CYMTET_19184</name>
</gene>
<evidence type="ECO:0000256" key="7">
    <source>
        <dbReference type="ARBA" id="ARBA00023136"/>
    </source>
</evidence>
<dbReference type="InterPro" id="IPR003760">
    <property type="entry name" value="PnrA-like"/>
</dbReference>
<feature type="chain" id="PRO_5041933098" description="guanylate cyclase" evidence="12">
    <location>
        <begin position="28"/>
        <end position="1573"/>
    </location>
</feature>
<keyword evidence="9" id="KW-0141">cGMP biosynthesis</keyword>
<feature type="domain" description="Guanylate cyclase" evidence="14">
    <location>
        <begin position="1328"/>
        <end position="1459"/>
    </location>
</feature>
<dbReference type="GO" id="GO:0004672">
    <property type="term" value="F:protein kinase activity"/>
    <property type="evidence" value="ECO:0007669"/>
    <property type="project" value="InterPro"/>
</dbReference>
<dbReference type="InterPro" id="IPR050401">
    <property type="entry name" value="Cyclic_nucleotide_synthase"/>
</dbReference>
<evidence type="ECO:0000256" key="2">
    <source>
        <dbReference type="ARBA" id="ARBA00012202"/>
    </source>
</evidence>
<dbReference type="InterPro" id="IPR011009">
    <property type="entry name" value="Kinase-like_dom_sf"/>
</dbReference>
<dbReference type="SMART" id="SM00220">
    <property type="entry name" value="S_TKc"/>
    <property type="match status" value="1"/>
</dbReference>
<feature type="region of interest" description="Disordered" evidence="10">
    <location>
        <begin position="1522"/>
        <end position="1573"/>
    </location>
</feature>
<comment type="caution">
    <text evidence="15">The sequence shown here is derived from an EMBL/GenBank/DDBJ whole genome shotgun (WGS) entry which is preliminary data.</text>
</comment>
<evidence type="ECO:0000256" key="5">
    <source>
        <dbReference type="ARBA" id="ARBA00022741"/>
    </source>
</evidence>
<dbReference type="Gene3D" id="1.10.510.10">
    <property type="entry name" value="Transferase(Phosphotransferase) domain 1"/>
    <property type="match status" value="1"/>
</dbReference>
<dbReference type="Proteomes" id="UP001190700">
    <property type="component" value="Unassembled WGS sequence"/>
</dbReference>
<dbReference type="Pfam" id="PF00211">
    <property type="entry name" value="Guanylate_cyc"/>
    <property type="match status" value="1"/>
</dbReference>
<dbReference type="Gene3D" id="2.60.40.10">
    <property type="entry name" value="Immunoglobulins"/>
    <property type="match status" value="1"/>
</dbReference>
<evidence type="ECO:0000256" key="8">
    <source>
        <dbReference type="ARBA" id="ARBA00023239"/>
    </source>
</evidence>
<sequence>MKGNPRNLRLRRTFILILSLARQIVDCFDVSQVEPASGPSDGGTLLTISGYFRNNVTYTVGFSALYEPVSDVIWANATYVSSSRVTAVSPACKECREEAGRESIVVIKQDEDQADNIFTFYYYDSPNITAVSPTSVSAFGGQRVTLIGDYPNQIFSSTVLLRNPAHADMVLETFRGSEGQIMFEVTLYTLPSYPANVSLFLALNGVDYEDTLQNITLTTDIVPLKVCFMFFNELANEPGWTYASNYGRLFAESELGTAVQTVVADQVRGSAAAALQAQKFANDSCKVIVGTHITHRSSNTALPADTDIKFILGGEKRRSEPNVAVCFPKLYEARYLAGIVAGRVTKSNLIGYVIAKRIPQTIRQVNAFTMGARKVNPNVTVVLHFTDDWNSDAVDVVIGELFLQMGVDVVSQHTNGLSLQTLFHSHGKYSTGVWSNYAAQLGDYVLVSALNEWGPCFMEYTRQVLYGIWEPDQVNFKGIKAGYTDISPFSWRVPLETQVEVLTAREVFYQKDDFNLFCGPIENHKGEIAIPAGKCLSDEEIESFEWMNFTVPGIEDRGYFSTPNCDQGYSPSYDENFYFTGCTMCPNGNYTSDDSMGCLPCDAGTYGVGGTCKPCDPGTFSNRTGSSACEPCSAGLFQELSGQMDCHSCPSGYFSANEGANSCDTCTKDAYNPAVGASTCLSCPANTVAAFRAADALDQCICQPGFFSPASQPGTACETCPYSQDSAGQVEEDSVEYEAACTRMRKCAQVTAGDTVYIMVKRSLIGNRSAADACDIGSLSMHVTHRSGNNLDALERQAECPETNLMAMDGGVQDRAYICSVEADSVGWYLMEVFIDGVQADFSPFTYEVTNIVCPEGETLHADGLSCHANSSDGLLLPVWAIIAICLQVLLMTVLGHYYFFSQDRLAMIFKEHEIKPVVDDTTGTIEVCGVGTFGVVFVAHFRGMQVAVKTAIPNMQNQSRVVRAVKRLGSNFANTVQMKSAPKEEPSTSSTVPEGRQETNSPVLPKIYNRTETITIRRISVNDSQLSGASSGSYNSNSSYSTGLVSRLLRSMQGTIVGCCINDSDGLLALKREMRLLVKLRHPNILGILGMYHDEKYGWCMVMEFMNFGALYDILHNNVVVLDTMSKLRLIQQVAQGIQYLHESSPPIIHGDIKARNVLVDSTLTAKVADFGVSFEKSMRQGGRGTPFWMAPELLKQGAMADMDTACDVYSFGVLIWEIYAMKDPYVDHTMSPAEVCKAVIHDHLRPTMPSDVPLDVKELITDCWHKNPEYRPSISEVVRRVQRIISDLQELGESTEALLHQVLPPRVAEALRCGRKVEPELHDPVTIFFSDVVGYTELSSQLPPQKVMNMLDRMYTKFDFYCKKHNLFKVETIGDAYMCVGGLPEPQSLHTARIALFAMDVVDEVQKILVDEDRPEMGYIKIRVGFHTGSVMASVVGDLNPRYCLFGDTVNTAARMETNSKTNMINMSQHAHLALLQQMPDAKVSSRGEMNIKGKGIVECFFLEQTQENHQYFRNQVETNEDTGYDQRRASKDTRRGTLEQKPEFVTIETSQEKAELPHNSDQVELEIFAE</sequence>
<dbReference type="GO" id="GO:0004016">
    <property type="term" value="F:adenylate cyclase activity"/>
    <property type="evidence" value="ECO:0007669"/>
    <property type="project" value="TreeGrafter"/>
</dbReference>
<dbReference type="EMBL" id="LGRX02008916">
    <property type="protein sequence ID" value="KAK3272529.1"/>
    <property type="molecule type" value="Genomic_DNA"/>
</dbReference>
<dbReference type="Pfam" id="PF07714">
    <property type="entry name" value="PK_Tyr_Ser-Thr"/>
    <property type="match status" value="1"/>
</dbReference>
<evidence type="ECO:0000256" key="4">
    <source>
        <dbReference type="ARBA" id="ARBA00022729"/>
    </source>
</evidence>